<comment type="subcellular location">
    <subcellularLocation>
        <location evidence="1">Cell membrane</location>
        <topology evidence="1">Multi-pass membrane protein</topology>
    </subcellularLocation>
</comment>
<dbReference type="EMBL" id="JAHCMY010000020">
    <property type="protein sequence ID" value="MBS9525824.1"/>
    <property type="molecule type" value="Genomic_DNA"/>
</dbReference>
<evidence type="ECO:0000256" key="1">
    <source>
        <dbReference type="ARBA" id="ARBA00004651"/>
    </source>
</evidence>
<keyword evidence="7 8" id="KW-0472">Membrane</keyword>
<evidence type="ECO:0000256" key="6">
    <source>
        <dbReference type="ARBA" id="ARBA00022989"/>
    </source>
</evidence>
<evidence type="ECO:0000313" key="9">
    <source>
        <dbReference type="EMBL" id="MBS9525824.1"/>
    </source>
</evidence>
<dbReference type="PANTHER" id="PTHR21716">
    <property type="entry name" value="TRANSMEMBRANE PROTEIN"/>
    <property type="match status" value="1"/>
</dbReference>
<dbReference type="Pfam" id="PF01594">
    <property type="entry name" value="AI-2E_transport"/>
    <property type="match status" value="1"/>
</dbReference>
<evidence type="ECO:0000256" key="3">
    <source>
        <dbReference type="ARBA" id="ARBA00022448"/>
    </source>
</evidence>
<dbReference type="PANTHER" id="PTHR21716:SF53">
    <property type="entry name" value="PERMEASE PERM-RELATED"/>
    <property type="match status" value="1"/>
</dbReference>
<comment type="similarity">
    <text evidence="2">Belongs to the autoinducer-2 exporter (AI-2E) (TC 2.A.86) family.</text>
</comment>
<dbReference type="InterPro" id="IPR002549">
    <property type="entry name" value="AI-2E-like"/>
</dbReference>
<dbReference type="RefSeq" id="WP_213946684.1">
    <property type="nucleotide sequence ID" value="NZ_JAHCMY010000020.1"/>
</dbReference>
<keyword evidence="10" id="KW-1185">Reference proteome</keyword>
<dbReference type="GO" id="GO:0055085">
    <property type="term" value="P:transmembrane transport"/>
    <property type="evidence" value="ECO:0007669"/>
    <property type="project" value="TreeGrafter"/>
</dbReference>
<keyword evidence="5 8" id="KW-0812">Transmembrane</keyword>
<keyword evidence="6 8" id="KW-1133">Transmembrane helix</keyword>
<keyword evidence="3" id="KW-0813">Transport</keyword>
<gene>
    <name evidence="9" type="ORF">KI659_17520</name>
</gene>
<feature type="transmembrane region" description="Helical" evidence="8">
    <location>
        <begin position="136"/>
        <end position="164"/>
    </location>
</feature>
<evidence type="ECO:0000256" key="8">
    <source>
        <dbReference type="SAM" id="Phobius"/>
    </source>
</evidence>
<name>A0AAP2CLB8_9BACT</name>
<accession>A0AAP2CLB8</accession>
<protein>
    <submittedName>
        <fullName evidence="9">AI-2E family transporter</fullName>
    </submittedName>
</protein>
<sequence>MKSKSLNIAASLLILFMVVAILYILKGLIIPLLFAIIFGVLLFPLCHRLERWRLPRTLAAVISVVVLILMVTGLFVLLVNQAIVIGQDGQDLGENFVEIYDSITQWVESTFGIQRGSLTLRVREEGQKAASNAGGYLVAFFGSAGGTIANIILLPIFIFFMLYYRDFFVEFIIRANSSQPEENTRGVIQEIYKVIQSYLLGLLIVMGIVAVLNSLGLMFMGIKYAWFFGFFAAILLLIPYIGIAIGSIVPALFALATMDNYWYALGIIAWFQVVQFLEGNFITPNIVGGQVQVNPFFAILSLLLGGILFGLAGLILAIPMMAALRILLNQNNTTRPYGFLIGEPDSRYLGNKKGKIVSIQEKSNLE</sequence>
<evidence type="ECO:0000313" key="10">
    <source>
        <dbReference type="Proteomes" id="UP001319104"/>
    </source>
</evidence>
<evidence type="ECO:0000256" key="2">
    <source>
        <dbReference type="ARBA" id="ARBA00009773"/>
    </source>
</evidence>
<evidence type="ECO:0000256" key="5">
    <source>
        <dbReference type="ARBA" id="ARBA00022692"/>
    </source>
</evidence>
<feature type="transmembrane region" description="Helical" evidence="8">
    <location>
        <begin position="226"/>
        <end position="253"/>
    </location>
</feature>
<feature type="transmembrane region" description="Helical" evidence="8">
    <location>
        <begin position="260"/>
        <end position="277"/>
    </location>
</feature>
<feature type="transmembrane region" description="Helical" evidence="8">
    <location>
        <begin position="198"/>
        <end position="220"/>
    </location>
</feature>
<evidence type="ECO:0000256" key="4">
    <source>
        <dbReference type="ARBA" id="ARBA00022475"/>
    </source>
</evidence>
<proteinExistence type="inferred from homology"/>
<dbReference type="Proteomes" id="UP001319104">
    <property type="component" value="Unassembled WGS sequence"/>
</dbReference>
<feature type="transmembrane region" description="Helical" evidence="8">
    <location>
        <begin position="5"/>
        <end position="23"/>
    </location>
</feature>
<feature type="transmembrane region" description="Helical" evidence="8">
    <location>
        <begin position="58"/>
        <end position="79"/>
    </location>
</feature>
<keyword evidence="4" id="KW-1003">Cell membrane</keyword>
<reference evidence="9 10" key="1">
    <citation type="submission" date="2021-05" db="EMBL/GenBank/DDBJ databases">
        <authorList>
            <person name="Zhang Z.D."/>
            <person name="Osman G."/>
        </authorList>
    </citation>
    <scope>NUCLEOTIDE SEQUENCE [LARGE SCALE GENOMIC DNA]</scope>
    <source>
        <strain evidence="9 10">KCTC 32217</strain>
    </source>
</reference>
<organism evidence="9 10">
    <name type="scientific">Litoribacter ruber</name>
    <dbReference type="NCBI Taxonomy" id="702568"/>
    <lineage>
        <taxon>Bacteria</taxon>
        <taxon>Pseudomonadati</taxon>
        <taxon>Bacteroidota</taxon>
        <taxon>Cytophagia</taxon>
        <taxon>Cytophagales</taxon>
        <taxon>Cyclobacteriaceae</taxon>
        <taxon>Litoribacter</taxon>
    </lineage>
</organism>
<feature type="transmembrane region" description="Helical" evidence="8">
    <location>
        <begin position="297"/>
        <end position="318"/>
    </location>
</feature>
<comment type="caution">
    <text evidence="9">The sequence shown here is derived from an EMBL/GenBank/DDBJ whole genome shotgun (WGS) entry which is preliminary data.</text>
</comment>
<dbReference type="GO" id="GO:0005886">
    <property type="term" value="C:plasma membrane"/>
    <property type="evidence" value="ECO:0007669"/>
    <property type="project" value="UniProtKB-SubCell"/>
</dbReference>
<evidence type="ECO:0000256" key="7">
    <source>
        <dbReference type="ARBA" id="ARBA00023136"/>
    </source>
</evidence>
<dbReference type="AlphaFoldDB" id="A0AAP2CLB8"/>